<evidence type="ECO:0000259" key="8">
    <source>
        <dbReference type="Pfam" id="PF25183"/>
    </source>
</evidence>
<keyword evidence="9" id="KW-0645">Protease</keyword>
<dbReference type="PANTHER" id="PTHR30069:SF46">
    <property type="entry name" value="OAR PROTEIN"/>
    <property type="match status" value="1"/>
</dbReference>
<keyword evidence="4" id="KW-0812">Transmembrane</keyword>
<evidence type="ECO:0000256" key="5">
    <source>
        <dbReference type="ARBA" id="ARBA00023136"/>
    </source>
</evidence>
<dbReference type="GO" id="GO:0004180">
    <property type="term" value="F:carboxypeptidase activity"/>
    <property type="evidence" value="ECO:0007669"/>
    <property type="project" value="UniProtKB-KW"/>
</dbReference>
<evidence type="ECO:0000313" key="10">
    <source>
        <dbReference type="Proteomes" id="UP000264702"/>
    </source>
</evidence>
<dbReference type="InterPro" id="IPR057601">
    <property type="entry name" value="Oar-like_b-barrel"/>
</dbReference>
<dbReference type="InterPro" id="IPR039426">
    <property type="entry name" value="TonB-dep_rcpt-like"/>
</dbReference>
<feature type="region of interest" description="Disordered" evidence="7">
    <location>
        <begin position="190"/>
        <end position="209"/>
    </location>
</feature>
<dbReference type="SUPFAM" id="SSF49464">
    <property type="entry name" value="Carboxypeptidase regulatory domain-like"/>
    <property type="match status" value="1"/>
</dbReference>
<evidence type="ECO:0000256" key="4">
    <source>
        <dbReference type="ARBA" id="ARBA00022692"/>
    </source>
</evidence>
<dbReference type="EMBL" id="QVQT01000005">
    <property type="protein sequence ID" value="RFU15724.1"/>
    <property type="molecule type" value="Genomic_DNA"/>
</dbReference>
<dbReference type="InterPro" id="IPR036942">
    <property type="entry name" value="Beta-barrel_TonB_sf"/>
</dbReference>
<evidence type="ECO:0000256" key="2">
    <source>
        <dbReference type="ARBA" id="ARBA00022448"/>
    </source>
</evidence>
<dbReference type="GO" id="GO:0009279">
    <property type="term" value="C:cell outer membrane"/>
    <property type="evidence" value="ECO:0007669"/>
    <property type="project" value="UniProtKB-SubCell"/>
</dbReference>
<feature type="domain" description="TonB-dependent transporter Oar-like beta-barrel" evidence="8">
    <location>
        <begin position="275"/>
        <end position="1240"/>
    </location>
</feature>
<gene>
    <name evidence="9" type="ORF">D0Y96_14835</name>
</gene>
<evidence type="ECO:0000256" key="3">
    <source>
        <dbReference type="ARBA" id="ARBA00022452"/>
    </source>
</evidence>
<accession>A0A372ILE4</accession>
<keyword evidence="3" id="KW-1134">Transmembrane beta strand</keyword>
<dbReference type="GO" id="GO:0015344">
    <property type="term" value="F:siderophore uptake transmembrane transporter activity"/>
    <property type="evidence" value="ECO:0007669"/>
    <property type="project" value="TreeGrafter"/>
</dbReference>
<evidence type="ECO:0000256" key="7">
    <source>
        <dbReference type="SAM" id="MobiDB-lite"/>
    </source>
</evidence>
<protein>
    <submittedName>
        <fullName evidence="9">Carboxypeptidase regulatory-like domain-containing protein</fullName>
    </submittedName>
</protein>
<dbReference type="AlphaFoldDB" id="A0A372ILE4"/>
<keyword evidence="6" id="KW-0998">Cell outer membrane</keyword>
<evidence type="ECO:0000313" key="9">
    <source>
        <dbReference type="EMBL" id="RFU15724.1"/>
    </source>
</evidence>
<name>A0A372ILE4_9BACT</name>
<organism evidence="9 10">
    <name type="scientific">Paracidobacterium acidisoli</name>
    <dbReference type="NCBI Taxonomy" id="2303751"/>
    <lineage>
        <taxon>Bacteria</taxon>
        <taxon>Pseudomonadati</taxon>
        <taxon>Acidobacteriota</taxon>
        <taxon>Terriglobia</taxon>
        <taxon>Terriglobales</taxon>
        <taxon>Acidobacteriaceae</taxon>
        <taxon>Paracidobacterium</taxon>
    </lineage>
</organism>
<keyword evidence="5" id="KW-0472">Membrane</keyword>
<comment type="subcellular location">
    <subcellularLocation>
        <location evidence="1">Cell outer membrane</location>
        <topology evidence="1">Multi-pass membrane protein</topology>
    </subcellularLocation>
</comment>
<keyword evidence="10" id="KW-1185">Reference proteome</keyword>
<dbReference type="Gene3D" id="2.40.170.20">
    <property type="entry name" value="TonB-dependent receptor, beta-barrel domain"/>
    <property type="match status" value="1"/>
</dbReference>
<dbReference type="Gene3D" id="2.60.40.1120">
    <property type="entry name" value="Carboxypeptidase-like, regulatory domain"/>
    <property type="match status" value="1"/>
</dbReference>
<dbReference type="SUPFAM" id="SSF56935">
    <property type="entry name" value="Porins"/>
    <property type="match status" value="1"/>
</dbReference>
<keyword evidence="9" id="KW-0121">Carboxypeptidase</keyword>
<dbReference type="InterPro" id="IPR008969">
    <property type="entry name" value="CarboxyPept-like_regulatory"/>
</dbReference>
<evidence type="ECO:0000256" key="1">
    <source>
        <dbReference type="ARBA" id="ARBA00004571"/>
    </source>
</evidence>
<proteinExistence type="predicted"/>
<keyword evidence="9" id="KW-0378">Hydrolase</keyword>
<dbReference type="PANTHER" id="PTHR30069">
    <property type="entry name" value="TONB-DEPENDENT OUTER MEMBRANE RECEPTOR"/>
    <property type="match status" value="1"/>
</dbReference>
<reference evidence="9 10" key="1">
    <citation type="submission" date="2018-08" db="EMBL/GenBank/DDBJ databases">
        <title>Acidipila sp. 4G-K13, an acidobacterium isolated from forest soil.</title>
        <authorList>
            <person name="Gao Z.-H."/>
            <person name="Qiu L.-H."/>
        </authorList>
    </citation>
    <scope>NUCLEOTIDE SEQUENCE [LARGE SCALE GENOMIC DNA]</scope>
    <source>
        <strain evidence="9 10">4G-K13</strain>
    </source>
</reference>
<sequence length="1247" mass="134330">MKTFAFLTRLWRQEMVSPETASSQRMWSRRMLRHLATIFIIGSLLPLIAYAQLTVGHVTGTVTDTSGAVIQGAAVTLTNSGTGISQHTVSTSTGNYAFEQVDPGTYSLHVEANGFSAAVTNGIVVHVQETVTQNYHLDIGNVTTQVTVTETAPLLQAQDASVGQEVDERLVNNLPLVGRDWTTLAHIAPGTTSVNGQAGTTSEAFSSNGVNSVQNDMRLNGIDDNMEFYGGFGTITSEGATSIIPAPDALQEFKLEEGNYSAQFGHSTGSVLDAVIKSGTDTYRGDLWEYLRNTNLNANDWFLNNSNQPRSPYHENQFGGSIGGPVRLPFRKHGLKNTFWFFDAERSNTSAPRPYTETVPTAGMVNSGFQNMSDLIQFNSGSNTDSLGRVFSTGTIMDPATTRNVYCGVPDSVTGLPGPSCGGAAVGTAVGTVRDPFYTGSVIGVTNYTTVPTAMLDQIPSGRIDPNAVKLLSLYPAPTKSGAFLNDWVGARNYNLTINQYDLRIDSNLNDKNIIWGVWDVYDALENQPGILSGFAQGANYGAGTDWSPHWALAGSYTHIFSPTMTNVFRVGGQNAQDSNVPPFGNQTGIPAQFGIQGITGGPGLGGLPNITMTNLVSLGVSGYNPVTHSTPNWEIDEVVTKIHGNHTFNIGYQLTDILAHLRQPTAGSGQLKYTGQFSDITTKTTGYTAMADMLLSPSGSYAPGLGYYEGGPQQVVLSTANFINSQRWYNAAFFQDDWKITPKLTLNLGLRWDKYGATKEMNDHQTNLVGSGAGNGPGGILYVPKSTCSSLPNNFVQLLTKDSISLKCTSDRGLMQMQSLNFAPRLGFAYQIDPSFVVRGGYGITYGSLGNIGAAPYVLGNNYPFVFSVQSLAGSSTVPITYTDGGVPSLENAFQEINISSPANATIEGLQVAGMGINDKYQTPYVESYNLTVEKQLSRRDAVQIAYVGDVGKHLDSRGTYNQPSTFIAPTANQYSYSPFPDLGLKGAWLVTTGVSSYNSMQAVYNRQVSTGLNITANYTYSHCMSDQADISEGLPYRAQFLAGFGTKGDYTTCVDDARHVFHASGSYDLPFGHGREFFSSANHAANEVIGGWNLDYIFSYQSGQPFTVPSAVATSGGFTADADITGDQYANAKSVKHWLNASAFTTPPVYDGSANYDQGFAPLGPKQMQSRGPGFFNIDSSVSKDFAIKGESTYLQFRAEAYNLMNHPQFSNPGSLNYTSPNTFASITSVRNPSRIVQLALKLYY</sequence>
<dbReference type="Proteomes" id="UP000264702">
    <property type="component" value="Unassembled WGS sequence"/>
</dbReference>
<evidence type="ECO:0000256" key="6">
    <source>
        <dbReference type="ARBA" id="ARBA00023237"/>
    </source>
</evidence>
<comment type="caution">
    <text evidence="9">The sequence shown here is derived from an EMBL/GenBank/DDBJ whole genome shotgun (WGS) entry which is preliminary data.</text>
</comment>
<dbReference type="Pfam" id="PF13620">
    <property type="entry name" value="CarboxypepD_reg"/>
    <property type="match status" value="1"/>
</dbReference>
<keyword evidence="2" id="KW-0813">Transport</keyword>
<dbReference type="GO" id="GO:0044718">
    <property type="term" value="P:siderophore transmembrane transport"/>
    <property type="evidence" value="ECO:0007669"/>
    <property type="project" value="TreeGrafter"/>
</dbReference>
<dbReference type="Pfam" id="PF25183">
    <property type="entry name" value="OMP_b-brl_4"/>
    <property type="match status" value="1"/>
</dbReference>